<dbReference type="SUPFAM" id="SSF47762">
    <property type="entry name" value="PAH2 domain"/>
    <property type="match status" value="1"/>
</dbReference>
<dbReference type="Proteomes" id="UP000807353">
    <property type="component" value="Unassembled WGS sequence"/>
</dbReference>
<evidence type="ECO:0000256" key="3">
    <source>
        <dbReference type="SAM" id="Phobius"/>
    </source>
</evidence>
<protein>
    <submittedName>
        <fullName evidence="4">Uncharacterized protein</fullName>
    </submittedName>
</protein>
<keyword evidence="3" id="KW-1133">Transmembrane helix</keyword>
<comment type="subcellular location">
    <subcellularLocation>
        <location evidence="1">Nucleus</location>
    </subcellularLocation>
</comment>
<keyword evidence="3" id="KW-0812">Transmembrane</keyword>
<dbReference type="OrthoDB" id="1913924at2759"/>
<gene>
    <name evidence="4" type="ORF">BDZ94DRAFT_310489</name>
</gene>
<proteinExistence type="predicted"/>
<dbReference type="GO" id="GO:0005634">
    <property type="term" value="C:nucleus"/>
    <property type="evidence" value="ECO:0007669"/>
    <property type="project" value="UniProtKB-SubCell"/>
</dbReference>
<comment type="caution">
    <text evidence="4">The sequence shown here is derived from an EMBL/GenBank/DDBJ whole genome shotgun (WGS) entry which is preliminary data.</text>
</comment>
<evidence type="ECO:0000256" key="1">
    <source>
        <dbReference type="ARBA" id="ARBA00004123"/>
    </source>
</evidence>
<evidence type="ECO:0000256" key="2">
    <source>
        <dbReference type="ARBA" id="ARBA00023242"/>
    </source>
</evidence>
<reference evidence="4" key="1">
    <citation type="submission" date="2020-11" db="EMBL/GenBank/DDBJ databases">
        <authorList>
            <consortium name="DOE Joint Genome Institute"/>
            <person name="Ahrendt S."/>
            <person name="Riley R."/>
            <person name="Andreopoulos W."/>
            <person name="Labutti K."/>
            <person name="Pangilinan J."/>
            <person name="Ruiz-Duenas F.J."/>
            <person name="Barrasa J.M."/>
            <person name="Sanchez-Garcia M."/>
            <person name="Camarero S."/>
            <person name="Miyauchi S."/>
            <person name="Serrano A."/>
            <person name="Linde D."/>
            <person name="Babiker R."/>
            <person name="Drula E."/>
            <person name="Ayuso-Fernandez I."/>
            <person name="Pacheco R."/>
            <person name="Padilla G."/>
            <person name="Ferreira P."/>
            <person name="Barriuso J."/>
            <person name="Kellner H."/>
            <person name="Castanera R."/>
            <person name="Alfaro M."/>
            <person name="Ramirez L."/>
            <person name="Pisabarro A.G."/>
            <person name="Kuo A."/>
            <person name="Tritt A."/>
            <person name="Lipzen A."/>
            <person name="He G."/>
            <person name="Yan M."/>
            <person name="Ng V."/>
            <person name="Cullen D."/>
            <person name="Martin F."/>
            <person name="Rosso M.-N."/>
            <person name="Henrissat B."/>
            <person name="Hibbett D."/>
            <person name="Martinez A.T."/>
            <person name="Grigoriev I.V."/>
        </authorList>
    </citation>
    <scope>NUCLEOTIDE SEQUENCE</scope>
    <source>
        <strain evidence="4">CBS 247.69</strain>
    </source>
</reference>
<name>A0A9P6C923_9AGAR</name>
<dbReference type="InterPro" id="IPR036600">
    <property type="entry name" value="PAH_sf"/>
</dbReference>
<dbReference type="AlphaFoldDB" id="A0A9P6C923"/>
<evidence type="ECO:0000313" key="4">
    <source>
        <dbReference type="EMBL" id="KAF9456861.1"/>
    </source>
</evidence>
<evidence type="ECO:0000313" key="5">
    <source>
        <dbReference type="Proteomes" id="UP000807353"/>
    </source>
</evidence>
<keyword evidence="3" id="KW-0472">Membrane</keyword>
<feature type="transmembrane region" description="Helical" evidence="3">
    <location>
        <begin position="98"/>
        <end position="116"/>
    </location>
</feature>
<organism evidence="4 5">
    <name type="scientific">Collybia nuda</name>
    <dbReference type="NCBI Taxonomy" id="64659"/>
    <lineage>
        <taxon>Eukaryota</taxon>
        <taxon>Fungi</taxon>
        <taxon>Dikarya</taxon>
        <taxon>Basidiomycota</taxon>
        <taxon>Agaricomycotina</taxon>
        <taxon>Agaricomycetes</taxon>
        <taxon>Agaricomycetidae</taxon>
        <taxon>Agaricales</taxon>
        <taxon>Tricholomatineae</taxon>
        <taxon>Clitocybaceae</taxon>
        <taxon>Collybia</taxon>
    </lineage>
</organism>
<accession>A0A9P6C923</accession>
<keyword evidence="2" id="KW-0539">Nucleus</keyword>
<keyword evidence="5" id="KW-1185">Reference proteome</keyword>
<dbReference type="EMBL" id="MU150399">
    <property type="protein sequence ID" value="KAF9456861.1"/>
    <property type="molecule type" value="Genomic_DNA"/>
</dbReference>
<dbReference type="GO" id="GO:0006355">
    <property type="term" value="P:regulation of DNA-templated transcription"/>
    <property type="evidence" value="ECO:0007669"/>
    <property type="project" value="InterPro"/>
</dbReference>
<sequence>MSLNTYEAMQTLEAERREHQAEMVSMHTGFGSRTRGAAARVLERSARAETTNVNAYLYTMRRHAEAMGRPMDVYDSFMEIIRGVKDESRTSMDVRRRITLLLEGYPAYIKVFSMLLPFVFEDVDGETKTLELYERVQLRLLMLYLFASVAPKFGT</sequence>